<evidence type="ECO:0008006" key="5">
    <source>
        <dbReference type="Google" id="ProtNLM"/>
    </source>
</evidence>
<reference evidence="3" key="2">
    <citation type="submission" date="2020-09" db="EMBL/GenBank/DDBJ databases">
        <authorList>
            <person name="Sun Q."/>
            <person name="Zhou Y."/>
        </authorList>
    </citation>
    <scope>NUCLEOTIDE SEQUENCE</scope>
    <source>
        <strain evidence="3">CGMCC 1.12181</strain>
    </source>
</reference>
<evidence type="ECO:0000313" key="4">
    <source>
        <dbReference type="Proteomes" id="UP000605253"/>
    </source>
</evidence>
<dbReference type="PANTHER" id="PTHR43081">
    <property type="entry name" value="ADENYLATE CYCLASE, TERMINAL-DIFFERENTIATION SPECIFIC-RELATED"/>
    <property type="match status" value="1"/>
</dbReference>
<dbReference type="InterPro" id="IPR000253">
    <property type="entry name" value="FHA_dom"/>
</dbReference>
<dbReference type="SUPFAM" id="SSF49879">
    <property type="entry name" value="SMAD/FHA domain"/>
    <property type="match status" value="1"/>
</dbReference>
<dbReference type="EMBL" id="BMEO01000003">
    <property type="protein sequence ID" value="GGF91441.1"/>
    <property type="molecule type" value="Genomic_DNA"/>
</dbReference>
<dbReference type="InterPro" id="IPR001054">
    <property type="entry name" value="A/G_cyclase"/>
</dbReference>
<dbReference type="Pfam" id="PF00211">
    <property type="entry name" value="Guanylate_cyc"/>
    <property type="match status" value="1"/>
</dbReference>
<dbReference type="InterPro" id="IPR029787">
    <property type="entry name" value="Nucleotide_cyclase"/>
</dbReference>
<dbReference type="InterPro" id="IPR008984">
    <property type="entry name" value="SMAD_FHA_dom_sf"/>
</dbReference>
<dbReference type="GO" id="GO:0004016">
    <property type="term" value="F:adenylate cyclase activity"/>
    <property type="evidence" value="ECO:0007669"/>
    <property type="project" value="UniProtKB-ARBA"/>
</dbReference>
<dbReference type="GO" id="GO:0035556">
    <property type="term" value="P:intracellular signal transduction"/>
    <property type="evidence" value="ECO:0007669"/>
    <property type="project" value="InterPro"/>
</dbReference>
<reference evidence="3" key="1">
    <citation type="journal article" date="2014" name="Int. J. Syst. Evol. Microbiol.">
        <title>Complete genome sequence of Corynebacterium casei LMG S-19264T (=DSM 44701T), isolated from a smear-ripened cheese.</title>
        <authorList>
            <consortium name="US DOE Joint Genome Institute (JGI-PGF)"/>
            <person name="Walter F."/>
            <person name="Albersmeier A."/>
            <person name="Kalinowski J."/>
            <person name="Ruckert C."/>
        </authorList>
    </citation>
    <scope>NUCLEOTIDE SEQUENCE</scope>
    <source>
        <strain evidence="3">CGMCC 1.12181</strain>
    </source>
</reference>
<dbReference type="RefSeq" id="WP_188364671.1">
    <property type="nucleotide sequence ID" value="NZ_BAABJF010000017.1"/>
</dbReference>
<feature type="domain" description="Guanylate cyclase" evidence="2">
    <location>
        <begin position="5"/>
        <end position="119"/>
    </location>
</feature>
<dbReference type="Gene3D" id="3.30.70.1230">
    <property type="entry name" value="Nucleotide cyclase"/>
    <property type="match status" value="1"/>
</dbReference>
<dbReference type="CDD" id="cd00060">
    <property type="entry name" value="FHA"/>
    <property type="match status" value="1"/>
</dbReference>
<dbReference type="SMART" id="SM00240">
    <property type="entry name" value="FHA"/>
    <property type="match status" value="1"/>
</dbReference>
<dbReference type="AlphaFoldDB" id="A0A917FLR1"/>
<evidence type="ECO:0000259" key="1">
    <source>
        <dbReference type="PROSITE" id="PS50006"/>
    </source>
</evidence>
<dbReference type="PROSITE" id="PS50006">
    <property type="entry name" value="FHA_DOMAIN"/>
    <property type="match status" value="1"/>
</dbReference>
<dbReference type="GO" id="GO:0009190">
    <property type="term" value="P:cyclic nucleotide biosynthetic process"/>
    <property type="evidence" value="ECO:0007669"/>
    <property type="project" value="InterPro"/>
</dbReference>
<proteinExistence type="predicted"/>
<evidence type="ECO:0000313" key="3">
    <source>
        <dbReference type="EMBL" id="GGF91441.1"/>
    </source>
</evidence>
<dbReference type="Proteomes" id="UP000605253">
    <property type="component" value="Unassembled WGS sequence"/>
</dbReference>
<accession>A0A917FLR1</accession>
<organism evidence="3 4">
    <name type="scientific">Marinicella pacifica</name>
    <dbReference type="NCBI Taxonomy" id="1171543"/>
    <lineage>
        <taxon>Bacteria</taxon>
        <taxon>Pseudomonadati</taxon>
        <taxon>Pseudomonadota</taxon>
        <taxon>Gammaproteobacteria</taxon>
        <taxon>Lysobacterales</taxon>
        <taxon>Marinicellaceae</taxon>
        <taxon>Marinicella</taxon>
    </lineage>
</organism>
<gene>
    <name evidence="3" type="ORF">GCM10011365_10840</name>
</gene>
<dbReference type="PANTHER" id="PTHR43081:SF1">
    <property type="entry name" value="ADENYLATE CYCLASE, TERMINAL-DIFFERENTIATION SPECIFIC"/>
    <property type="match status" value="1"/>
</dbReference>
<dbReference type="Gene3D" id="2.60.200.20">
    <property type="match status" value="1"/>
</dbReference>
<dbReference type="CDD" id="cd07302">
    <property type="entry name" value="CHD"/>
    <property type="match status" value="1"/>
</dbReference>
<dbReference type="Pfam" id="PF00498">
    <property type="entry name" value="FHA"/>
    <property type="match status" value="1"/>
</dbReference>
<dbReference type="PROSITE" id="PS50125">
    <property type="entry name" value="GUANYLATE_CYCLASE_2"/>
    <property type="match status" value="1"/>
</dbReference>
<evidence type="ECO:0000259" key="2">
    <source>
        <dbReference type="PROSITE" id="PS50125"/>
    </source>
</evidence>
<dbReference type="InterPro" id="IPR050697">
    <property type="entry name" value="Adenylyl/Guanylyl_Cyclase_3/4"/>
</dbReference>
<keyword evidence="4" id="KW-1185">Reference proteome</keyword>
<dbReference type="SUPFAM" id="SSF55073">
    <property type="entry name" value="Nucleotide cyclase"/>
    <property type="match status" value="1"/>
</dbReference>
<comment type="caution">
    <text evidence="3">The sequence shown here is derived from an EMBL/GenBank/DDBJ whole genome shotgun (WGS) entry which is preliminary data.</text>
</comment>
<sequence length="296" mass="33525">MTELCILFADVADSTALFDQYGDDVARGLIADTLNALLEDVHHCRGHLVKTIGDEIMCTFSQVDAAIDAAILMQNRLVNRPKESHQPEIHIRIGLHCGEVIIEEDDVFGDAVNVAARMTSFAKKHQIITNQTTFKRAKTGELPMFRSLGAVDIKGKAKAIEVVEILWQQDKSKLTRVTSTLDIKLPFEQADLRMNLNGKQYRMNHNNPHLTIGRADDCDIQVKLLRTSRYHGEFDFKGGNFKYTDNSTNGSWVQQKNTTPVRIHRDSFVLQGEGWIAFGQMDFTDQHKLLHYKVTK</sequence>
<protein>
    <recommendedName>
        <fullName evidence="5">Class 3 adenylate cyclase</fullName>
    </recommendedName>
</protein>
<name>A0A917FLR1_9GAMM</name>
<feature type="domain" description="FHA" evidence="1">
    <location>
        <begin position="210"/>
        <end position="258"/>
    </location>
</feature>